<comment type="caution">
    <text evidence="1">The sequence shown here is derived from an EMBL/GenBank/DDBJ whole genome shotgun (WGS) entry which is preliminary data.</text>
</comment>
<dbReference type="Proteomes" id="UP001148629">
    <property type="component" value="Unassembled WGS sequence"/>
</dbReference>
<evidence type="ECO:0000313" key="2">
    <source>
        <dbReference type="Proteomes" id="UP001148629"/>
    </source>
</evidence>
<reference evidence="1" key="1">
    <citation type="submission" date="2022-08" db="EMBL/GenBank/DDBJ databases">
        <title>Genome Sequence of Fusarium decemcellulare.</title>
        <authorList>
            <person name="Buettner E."/>
        </authorList>
    </citation>
    <scope>NUCLEOTIDE SEQUENCE</scope>
    <source>
        <strain evidence="1">Babe19</strain>
    </source>
</reference>
<sequence length="475" mass="53427">MLQLLREHDESRSLSSLSITAPDTGACSVVFTAADHESVRYFRTSFAKLHHTKNPDFSLYSLMFRIAKKDAIVMHMVLALGGREIEFRRNKRADDNLGVNSPLWHYSSALKKMAAVVGDEDAGHLDLDSVNTALYLMLLYEQKYGDEKCSGVTNHLNGASLILQHQCREKLPLDVQPGALVSTHNAQQYNTNTTISVYSARLLVWIALLDGAAASCGVGGQLNGTLHKLMSQNTSDDGLSTPTQPLQNFDKLHRFSNSLYRTTWGEDYPQTELLDDVENRSVYSLLGVCTQLRFMIAQLAKLYASDPSESNKRAAVVEMSIQDVGFKYTELMEVAAELSLTTDNSHRLVANIRGIVPHYYAVVLDFYRLTRTDPDVRQTYALRQIMNLAFQAYKHGGDEAMMRLAWPLYMVVLETDDLLHREWALERMSAISKFGKNFERAHKFLLGVVEMQSRSGKRADVRELLESGEVGLFVI</sequence>
<gene>
    <name evidence="1" type="ORF">NM208_g723</name>
</gene>
<accession>A0ACC1SYR0</accession>
<dbReference type="EMBL" id="JANRMS010000033">
    <property type="protein sequence ID" value="KAJ3549023.1"/>
    <property type="molecule type" value="Genomic_DNA"/>
</dbReference>
<evidence type="ECO:0000313" key="1">
    <source>
        <dbReference type="EMBL" id="KAJ3549023.1"/>
    </source>
</evidence>
<name>A0ACC1SYR0_9HYPO</name>
<proteinExistence type="predicted"/>
<organism evidence="1 2">
    <name type="scientific">Fusarium decemcellulare</name>
    <dbReference type="NCBI Taxonomy" id="57161"/>
    <lineage>
        <taxon>Eukaryota</taxon>
        <taxon>Fungi</taxon>
        <taxon>Dikarya</taxon>
        <taxon>Ascomycota</taxon>
        <taxon>Pezizomycotina</taxon>
        <taxon>Sordariomycetes</taxon>
        <taxon>Hypocreomycetidae</taxon>
        <taxon>Hypocreales</taxon>
        <taxon>Nectriaceae</taxon>
        <taxon>Fusarium</taxon>
        <taxon>Fusarium decemcellulare species complex</taxon>
    </lineage>
</organism>
<keyword evidence="2" id="KW-1185">Reference proteome</keyword>
<protein>
    <submittedName>
        <fullName evidence="1">Uncharacterized protein</fullName>
    </submittedName>
</protein>